<dbReference type="InterPro" id="IPR052343">
    <property type="entry name" value="Retrotransposon-Effector_Assoc"/>
</dbReference>
<dbReference type="PANTHER" id="PTHR46890:SF48">
    <property type="entry name" value="RNA-DIRECTED DNA POLYMERASE"/>
    <property type="match status" value="1"/>
</dbReference>
<protein>
    <submittedName>
        <fullName evidence="1">Transposon TX1 uncharacterized 149 kDa protein</fullName>
    </submittedName>
</protein>
<organism evidence="1 2">
    <name type="scientific">Vitis vinifera</name>
    <name type="common">Grape</name>
    <dbReference type="NCBI Taxonomy" id="29760"/>
    <lineage>
        <taxon>Eukaryota</taxon>
        <taxon>Viridiplantae</taxon>
        <taxon>Streptophyta</taxon>
        <taxon>Embryophyta</taxon>
        <taxon>Tracheophyta</taxon>
        <taxon>Spermatophyta</taxon>
        <taxon>Magnoliopsida</taxon>
        <taxon>eudicotyledons</taxon>
        <taxon>Gunneridae</taxon>
        <taxon>Pentapetalae</taxon>
        <taxon>rosids</taxon>
        <taxon>Vitales</taxon>
        <taxon>Vitaceae</taxon>
        <taxon>Viteae</taxon>
        <taxon>Vitis</taxon>
    </lineage>
</organism>
<gene>
    <name evidence="1" type="primary">YTX2_619</name>
    <name evidence="1" type="ORF">CK203_092846</name>
</gene>
<proteinExistence type="predicted"/>
<sequence>MKFIKSLENEDEASLDNLESIFEEIVGFSEKLYASPLGDSWRLEDLDWSLISEEGANWLDHPFTKEEVCKAIFQLDKENALGLDGFSIAMFQECWDVIKEDLLKVFMEFHNSGPINLVTSLHKILAKVLLGRIQRILHETIHVAQGAFVEGRQILDIVLIAIEMVDEKRRLGEESVGFQKAYDHVDWGFLVHTLDRKGFSTRWRSWIRGCLSSTSFTVFVNGNAKGWFKATKILRAEEFQNLKIILLIFGHILGLKINLDNNTLLGIHESRLGFGWGEVTAKGDHLISWIQVCKPKEGELGSGSISLRNKALLGKWLWRLPRECIALWHKVILSIYGMHSNG</sequence>
<name>A0A438DFD3_VITVI</name>
<evidence type="ECO:0000313" key="2">
    <source>
        <dbReference type="Proteomes" id="UP000288805"/>
    </source>
</evidence>
<dbReference type="EMBL" id="QGNW01001656">
    <property type="protein sequence ID" value="RVW34162.1"/>
    <property type="molecule type" value="Genomic_DNA"/>
</dbReference>
<comment type="caution">
    <text evidence="1">The sequence shown here is derived from an EMBL/GenBank/DDBJ whole genome shotgun (WGS) entry which is preliminary data.</text>
</comment>
<reference evidence="1 2" key="1">
    <citation type="journal article" date="2018" name="PLoS Genet.">
        <title>Population sequencing reveals clonal diversity and ancestral inbreeding in the grapevine cultivar Chardonnay.</title>
        <authorList>
            <person name="Roach M.J."/>
            <person name="Johnson D.L."/>
            <person name="Bohlmann J."/>
            <person name="van Vuuren H.J."/>
            <person name="Jones S.J."/>
            <person name="Pretorius I.S."/>
            <person name="Schmidt S.A."/>
            <person name="Borneman A.R."/>
        </authorList>
    </citation>
    <scope>NUCLEOTIDE SEQUENCE [LARGE SCALE GENOMIC DNA]</scope>
    <source>
        <strain evidence="2">cv. Chardonnay</strain>
        <tissue evidence="1">Leaf</tissue>
    </source>
</reference>
<dbReference type="PANTHER" id="PTHR46890">
    <property type="entry name" value="NON-LTR RETROLELEMENT REVERSE TRANSCRIPTASE-LIKE PROTEIN-RELATED"/>
    <property type="match status" value="1"/>
</dbReference>
<dbReference type="Proteomes" id="UP000288805">
    <property type="component" value="Unassembled WGS sequence"/>
</dbReference>
<evidence type="ECO:0000313" key="1">
    <source>
        <dbReference type="EMBL" id="RVW34162.1"/>
    </source>
</evidence>
<accession>A0A438DFD3</accession>
<dbReference type="AlphaFoldDB" id="A0A438DFD3"/>